<reference evidence="2 3" key="1">
    <citation type="submission" date="2017-12" db="EMBL/GenBank/DDBJ databases">
        <title>Phylogenetic diversity of female urinary microbiome.</title>
        <authorList>
            <person name="Thomas-White K."/>
            <person name="Wolfe A.J."/>
        </authorList>
    </citation>
    <scope>NUCLEOTIDE SEQUENCE [LARGE SCALE GENOMIC DNA]</scope>
    <source>
        <strain evidence="2 3">UMB0402</strain>
    </source>
</reference>
<dbReference type="Proteomes" id="UP000235122">
    <property type="component" value="Unassembled WGS sequence"/>
</dbReference>
<sequence length="468" mass="52266">MKQQKIMQSLIICATSFISFITVLVSYYPGIIYGPDLEQQLAQANGHIPFNDWHPPLMALLWRWGIQLTGRDSVLFLAETGLFVGSFFLFALGGYLTKRLQWFWAVVLSLAPLYAPLLIQSGRLWKDQLLTYMILFALALVWISGKARLHIVLIAGFVVFAGAAVLLRANGIFAVLFLLPLAAQKLKLAVEGGAGHPLGASGTKFVPVLFALVAIFAVATAGMAVGVQTVAKPDKTHQIDQLFLDDLVNVTPPEQIKALPVSEGFKNYLAGAITRCHTEPRKQNLMWFTCADGKQVELKSGTKVFSGIYHYHGDFQKAWLAVIPRHPLRYTAYRVEAFTRFVFDTWSPTVGKISGHFSPRFPHLFTATTFYTDTTCTRWAPLFFCPAFYLVCNVFTLAYLRRHKAALQCENYSFALWLSAASLFWLISQIPLVPVPDYRYAYFSIASTVLALGLLWGGRKQKISCLEG</sequence>
<feature type="transmembrane region" description="Helical" evidence="1">
    <location>
        <begin position="6"/>
        <end position="28"/>
    </location>
</feature>
<dbReference type="RefSeq" id="WP_024330947.1">
    <property type="nucleotide sequence ID" value="NZ_JASOXK010000002.1"/>
</dbReference>
<keyword evidence="1" id="KW-1133">Transmembrane helix</keyword>
<feature type="transmembrane region" description="Helical" evidence="1">
    <location>
        <begin position="440"/>
        <end position="458"/>
    </location>
</feature>
<protein>
    <recommendedName>
        <fullName evidence="4">Glycosyltransferase RgtA/B/C/D-like domain-containing protein</fullName>
    </recommendedName>
</protein>
<proteinExistence type="predicted"/>
<feature type="transmembrane region" description="Helical" evidence="1">
    <location>
        <begin position="205"/>
        <end position="227"/>
    </location>
</feature>
<feature type="transmembrane region" description="Helical" evidence="1">
    <location>
        <begin position="129"/>
        <end position="145"/>
    </location>
</feature>
<feature type="transmembrane region" description="Helical" evidence="1">
    <location>
        <begin position="102"/>
        <end position="122"/>
    </location>
</feature>
<evidence type="ECO:0000313" key="3">
    <source>
        <dbReference type="Proteomes" id="UP000235122"/>
    </source>
</evidence>
<evidence type="ECO:0008006" key="4">
    <source>
        <dbReference type="Google" id="ProtNLM"/>
    </source>
</evidence>
<name>A0A2I1INY7_9ACTO</name>
<gene>
    <name evidence="2" type="ORF">CYJ19_04105</name>
</gene>
<keyword evidence="1" id="KW-0812">Transmembrane</keyword>
<organism evidence="2 3">
    <name type="scientific">Winkia neuii</name>
    <dbReference type="NCBI Taxonomy" id="33007"/>
    <lineage>
        <taxon>Bacteria</taxon>
        <taxon>Bacillati</taxon>
        <taxon>Actinomycetota</taxon>
        <taxon>Actinomycetes</taxon>
        <taxon>Actinomycetales</taxon>
        <taxon>Actinomycetaceae</taxon>
        <taxon>Winkia</taxon>
    </lineage>
</organism>
<evidence type="ECO:0000313" key="2">
    <source>
        <dbReference type="EMBL" id="PKY72829.1"/>
    </source>
</evidence>
<feature type="transmembrane region" description="Helical" evidence="1">
    <location>
        <begin position="151"/>
        <end position="179"/>
    </location>
</feature>
<comment type="caution">
    <text evidence="2">The sequence shown here is derived from an EMBL/GenBank/DDBJ whole genome shotgun (WGS) entry which is preliminary data.</text>
</comment>
<dbReference type="STRING" id="33007.HMPREF3198_01403"/>
<keyword evidence="3" id="KW-1185">Reference proteome</keyword>
<feature type="transmembrane region" description="Helical" evidence="1">
    <location>
        <begin position="74"/>
        <end position="96"/>
    </location>
</feature>
<keyword evidence="1" id="KW-0472">Membrane</keyword>
<feature type="transmembrane region" description="Helical" evidence="1">
    <location>
        <begin position="412"/>
        <end position="434"/>
    </location>
</feature>
<feature type="transmembrane region" description="Helical" evidence="1">
    <location>
        <begin position="379"/>
        <end position="400"/>
    </location>
</feature>
<accession>A0A2I1INY7</accession>
<evidence type="ECO:0000256" key="1">
    <source>
        <dbReference type="SAM" id="Phobius"/>
    </source>
</evidence>
<dbReference type="AlphaFoldDB" id="A0A2I1INY7"/>
<dbReference type="EMBL" id="PKKO01000002">
    <property type="protein sequence ID" value="PKY72829.1"/>
    <property type="molecule type" value="Genomic_DNA"/>
</dbReference>